<dbReference type="InterPro" id="IPR025241">
    <property type="entry name" value="DUF4190"/>
</dbReference>
<evidence type="ECO:0000313" key="4">
    <source>
        <dbReference type="Proteomes" id="UP000297982"/>
    </source>
</evidence>
<dbReference type="EMBL" id="SRJC01000001">
    <property type="protein sequence ID" value="TGB03868.1"/>
    <property type="molecule type" value="Genomic_DNA"/>
</dbReference>
<keyword evidence="1" id="KW-0472">Membrane</keyword>
<evidence type="ECO:0000259" key="2">
    <source>
        <dbReference type="Pfam" id="PF13828"/>
    </source>
</evidence>
<evidence type="ECO:0000256" key="1">
    <source>
        <dbReference type="SAM" id="Phobius"/>
    </source>
</evidence>
<dbReference type="Pfam" id="PF13828">
    <property type="entry name" value="DUF4190"/>
    <property type="match status" value="1"/>
</dbReference>
<feature type="domain" description="DUF4190" evidence="2">
    <location>
        <begin position="5"/>
        <end position="65"/>
    </location>
</feature>
<dbReference type="Proteomes" id="UP000297982">
    <property type="component" value="Unassembled WGS sequence"/>
</dbReference>
<dbReference type="STRING" id="192814.GCA_900166575_00783"/>
<keyword evidence="1" id="KW-1133">Transmembrane helix</keyword>
<dbReference type="OrthoDB" id="2972738at2"/>
<feature type="transmembrane region" description="Helical" evidence="1">
    <location>
        <begin position="52"/>
        <end position="79"/>
    </location>
</feature>
<reference evidence="3 4" key="1">
    <citation type="journal article" date="2003" name="Int. J. Syst. Evol. Microbiol.">
        <title>Halobacillus salinus sp. nov., isolated from a salt lake on the coast of the East Sea in Korea.</title>
        <authorList>
            <person name="Yoon J.H."/>
            <person name="Kang K.H."/>
            <person name="Park Y.H."/>
        </authorList>
    </citation>
    <scope>NUCLEOTIDE SEQUENCE [LARGE SCALE GENOMIC DNA]</scope>
    <source>
        <strain evidence="3 4">HSL-3</strain>
    </source>
</reference>
<organism evidence="3 4">
    <name type="scientific">Halobacillus salinus</name>
    <dbReference type="NCBI Taxonomy" id="192814"/>
    <lineage>
        <taxon>Bacteria</taxon>
        <taxon>Bacillati</taxon>
        <taxon>Bacillota</taxon>
        <taxon>Bacilli</taxon>
        <taxon>Bacillales</taxon>
        <taxon>Bacillaceae</taxon>
        <taxon>Halobacillus</taxon>
    </lineage>
</organism>
<dbReference type="AlphaFoldDB" id="A0A4Z0H0B1"/>
<keyword evidence="4" id="KW-1185">Reference proteome</keyword>
<evidence type="ECO:0000313" key="3">
    <source>
        <dbReference type="EMBL" id="TGB03868.1"/>
    </source>
</evidence>
<feature type="transmembrane region" description="Helical" evidence="1">
    <location>
        <begin position="6"/>
        <end position="32"/>
    </location>
</feature>
<gene>
    <name evidence="3" type="ORF">E4663_02350</name>
</gene>
<keyword evidence="1" id="KW-0812">Transmembrane</keyword>
<comment type="caution">
    <text evidence="3">The sequence shown here is derived from an EMBL/GenBank/DDBJ whole genome shotgun (WGS) entry which is preliminary data.</text>
</comment>
<proteinExistence type="predicted"/>
<name>A0A4Z0H0B1_9BACI</name>
<protein>
    <submittedName>
        <fullName evidence="3">DUF4190 domain-containing protein</fullName>
    </submittedName>
</protein>
<dbReference type="RefSeq" id="WP_079479224.1">
    <property type="nucleotide sequence ID" value="NZ_FVYZ01000004.1"/>
</dbReference>
<sequence>MNSKAMTSFIVGIMSIFIPLVGIVLGIMGIFYANRSLKEIDRTKEEGRTYAIAGKTCSSIGLAIQGVILFIVLISYFFFSSFHQIFP</sequence>
<accession>A0A4Z0H0B1</accession>